<dbReference type="AlphaFoldDB" id="A0A3E2BK96"/>
<feature type="coiled-coil region" evidence="1">
    <location>
        <begin position="49"/>
        <end position="90"/>
    </location>
</feature>
<proteinExistence type="predicted"/>
<evidence type="ECO:0000313" key="3">
    <source>
        <dbReference type="EMBL" id="RFT15163.1"/>
    </source>
</evidence>
<protein>
    <recommendedName>
        <fullName evidence="5">Type IV pilus biogenesis protein PilN</fullName>
    </recommendedName>
</protein>
<keyword evidence="2" id="KW-1133">Transmembrane helix</keyword>
<name>A0A3E2BK96_9BACT</name>
<evidence type="ECO:0008006" key="5">
    <source>
        <dbReference type="Google" id="ProtNLM"/>
    </source>
</evidence>
<keyword evidence="2" id="KW-0812">Transmembrane</keyword>
<evidence type="ECO:0000256" key="1">
    <source>
        <dbReference type="SAM" id="Coils"/>
    </source>
</evidence>
<reference evidence="3 4" key="1">
    <citation type="submission" date="2018-08" db="EMBL/GenBank/DDBJ databases">
        <title>Genome analysis of the thermophilic bacterium of the candidate phylum Aminicenantes from deep subsurface aquifer revealed its physiology and ecological role.</title>
        <authorList>
            <person name="Kadnikov V.V."/>
            <person name="Mardanov A.V."/>
            <person name="Beletsky A.V."/>
            <person name="Karnachuk O.V."/>
            <person name="Ravin N.V."/>
        </authorList>
    </citation>
    <scope>NUCLEOTIDE SEQUENCE [LARGE SCALE GENOMIC DNA]</scope>
    <source>
        <strain evidence="3">BY38</strain>
    </source>
</reference>
<accession>A0A3E2BK96</accession>
<gene>
    <name evidence="3" type="ORF">OP8BY_0627</name>
</gene>
<organism evidence="3 4">
    <name type="scientific">Candidatus Saccharicenans subterraneus</name>
    <dbReference type="NCBI Taxonomy" id="2508984"/>
    <lineage>
        <taxon>Bacteria</taxon>
        <taxon>Candidatus Aminicenantota</taxon>
        <taxon>Candidatus Aminicenantia</taxon>
        <taxon>Candidatus Aminicenantales</taxon>
        <taxon>Candidatus Saccharicenantaceae</taxon>
        <taxon>Candidatus Saccharicenans</taxon>
    </lineage>
</organism>
<feature type="transmembrane region" description="Helical" evidence="2">
    <location>
        <begin position="29"/>
        <end position="50"/>
    </location>
</feature>
<keyword evidence="2" id="KW-0472">Membrane</keyword>
<sequence length="191" mass="22261">MGNRHHRNGWTLVINLAREPRRNRRPYRFMVIGLSLLILAAVVVLVLFNLKSLAQFRELRQANQSLEEKKTGLTAENRQLGRELDNLRRSYREPVDEINSLLERKSFSWVLFFNRIEEALPPGSFLQALNPPASPGSREFRARVALGSREELAQLIKNLQLQKFEEVRVLNENYQNNKFQVEMTFRDAGVD</sequence>
<keyword evidence="1" id="KW-0175">Coiled coil</keyword>
<dbReference type="EMBL" id="QUAH01000012">
    <property type="protein sequence ID" value="RFT15163.1"/>
    <property type="molecule type" value="Genomic_DNA"/>
</dbReference>
<comment type="caution">
    <text evidence="3">The sequence shown here is derived from an EMBL/GenBank/DDBJ whole genome shotgun (WGS) entry which is preliminary data.</text>
</comment>
<dbReference type="Proteomes" id="UP000257323">
    <property type="component" value="Unassembled WGS sequence"/>
</dbReference>
<evidence type="ECO:0000256" key="2">
    <source>
        <dbReference type="SAM" id="Phobius"/>
    </source>
</evidence>
<evidence type="ECO:0000313" key="4">
    <source>
        <dbReference type="Proteomes" id="UP000257323"/>
    </source>
</evidence>